<evidence type="ECO:0000256" key="3">
    <source>
        <dbReference type="ARBA" id="ARBA00022475"/>
    </source>
</evidence>
<feature type="domain" description="General secretion pathway GspH" evidence="12">
    <location>
        <begin position="57"/>
        <end position="167"/>
    </location>
</feature>
<gene>
    <name evidence="13" type="ORF">F7Q92_08375</name>
</gene>
<dbReference type="InterPro" id="IPR045584">
    <property type="entry name" value="Pilin-like"/>
</dbReference>
<comment type="subcellular location">
    <subcellularLocation>
        <location evidence="1">Cell inner membrane</location>
        <topology evidence="1">Single-pass membrane protein</topology>
    </subcellularLocation>
</comment>
<keyword evidence="8 11" id="KW-0472">Membrane</keyword>
<evidence type="ECO:0000256" key="9">
    <source>
        <dbReference type="ARBA" id="ARBA00025772"/>
    </source>
</evidence>
<evidence type="ECO:0000256" key="8">
    <source>
        <dbReference type="ARBA" id="ARBA00023136"/>
    </source>
</evidence>
<accession>A0A643FFP1</accession>
<evidence type="ECO:0000256" key="4">
    <source>
        <dbReference type="ARBA" id="ARBA00022481"/>
    </source>
</evidence>
<keyword evidence="5" id="KW-0997">Cell inner membrane</keyword>
<dbReference type="InterPro" id="IPR022346">
    <property type="entry name" value="T2SS_GspH"/>
</dbReference>
<dbReference type="PROSITE" id="PS00409">
    <property type="entry name" value="PROKAR_NTER_METHYL"/>
    <property type="match status" value="1"/>
</dbReference>
<protein>
    <recommendedName>
        <fullName evidence="2">Type II secretion system protein H</fullName>
    </recommendedName>
    <alternativeName>
        <fullName evidence="10">General secretion pathway protein H</fullName>
    </alternativeName>
</protein>
<evidence type="ECO:0000256" key="11">
    <source>
        <dbReference type="SAM" id="Phobius"/>
    </source>
</evidence>
<dbReference type="RefSeq" id="WP_151123700.1">
    <property type="nucleotide sequence ID" value="NZ_CP088081.1"/>
</dbReference>
<keyword evidence="6 11" id="KW-0812">Transmembrane</keyword>
<dbReference type="SUPFAM" id="SSF54523">
    <property type="entry name" value="Pili subunits"/>
    <property type="match status" value="1"/>
</dbReference>
<dbReference type="GO" id="GO:0005886">
    <property type="term" value="C:plasma membrane"/>
    <property type="evidence" value="ECO:0007669"/>
    <property type="project" value="UniProtKB-SubCell"/>
</dbReference>
<keyword evidence="14" id="KW-1185">Reference proteome</keyword>
<comment type="caution">
    <text evidence="13">The sequence shown here is derived from an EMBL/GenBank/DDBJ whole genome shotgun (WGS) entry which is preliminary data.</text>
</comment>
<dbReference type="Gene3D" id="3.55.40.10">
    <property type="entry name" value="minor pseudopilin epsh domain"/>
    <property type="match status" value="1"/>
</dbReference>
<evidence type="ECO:0000313" key="13">
    <source>
        <dbReference type="EMBL" id="KAB0583323.1"/>
    </source>
</evidence>
<dbReference type="Proteomes" id="UP000430120">
    <property type="component" value="Unassembled WGS sequence"/>
</dbReference>
<dbReference type="GO" id="GO:0015627">
    <property type="term" value="C:type II protein secretion system complex"/>
    <property type="evidence" value="ECO:0007669"/>
    <property type="project" value="InterPro"/>
</dbReference>
<evidence type="ECO:0000256" key="2">
    <source>
        <dbReference type="ARBA" id="ARBA00021549"/>
    </source>
</evidence>
<keyword evidence="7 11" id="KW-1133">Transmembrane helix</keyword>
<feature type="transmembrane region" description="Helical" evidence="11">
    <location>
        <begin position="20"/>
        <end position="41"/>
    </location>
</feature>
<dbReference type="EMBL" id="VZPB01000015">
    <property type="protein sequence ID" value="KAB0583323.1"/>
    <property type="molecule type" value="Genomic_DNA"/>
</dbReference>
<evidence type="ECO:0000256" key="7">
    <source>
        <dbReference type="ARBA" id="ARBA00022989"/>
    </source>
</evidence>
<keyword evidence="3" id="KW-1003">Cell membrane</keyword>
<proteinExistence type="inferred from homology"/>
<reference evidence="13 14" key="1">
    <citation type="submission" date="2019-09" db="EMBL/GenBank/DDBJ databases">
        <title>Draft genome sequences of 48 bacterial type strains from the CCUG.</title>
        <authorList>
            <person name="Tunovic T."/>
            <person name="Pineiro-Iglesias B."/>
            <person name="Unosson C."/>
            <person name="Inganas E."/>
            <person name="Ohlen M."/>
            <person name="Cardew S."/>
            <person name="Jensie-Markopoulos S."/>
            <person name="Salva-Serra F."/>
            <person name="Jaen-Luchoro D."/>
            <person name="Karlsson R."/>
            <person name="Svensson-Stadler L."/>
            <person name="Chun J."/>
            <person name="Moore E."/>
        </authorList>
    </citation>
    <scope>NUCLEOTIDE SEQUENCE [LARGE SCALE GENOMIC DNA]</scope>
    <source>
        <strain evidence="13 14">CCUG 30977</strain>
    </source>
</reference>
<dbReference type="AlphaFoldDB" id="A0A643FFP1"/>
<dbReference type="GO" id="GO:0015628">
    <property type="term" value="P:protein secretion by the type II secretion system"/>
    <property type="evidence" value="ECO:0007669"/>
    <property type="project" value="InterPro"/>
</dbReference>
<dbReference type="NCBIfam" id="TIGR02532">
    <property type="entry name" value="IV_pilin_GFxxxE"/>
    <property type="match status" value="1"/>
</dbReference>
<evidence type="ECO:0000256" key="6">
    <source>
        <dbReference type="ARBA" id="ARBA00022692"/>
    </source>
</evidence>
<evidence type="ECO:0000256" key="10">
    <source>
        <dbReference type="ARBA" id="ARBA00030775"/>
    </source>
</evidence>
<sequence length="194" mass="19759">MFAPTLTFPTRARGLAPQRGLTLVELMVTLAVAAILAMVAVPSMQSFLAARSSAGGADQLMQAIRLARSESLKRLAPVTICATSDPNAASPDCGEDWKSGWLVFVDTDRDATVGANDIVLKVGAPPASIGGLAEDGGAASVTFEANGLAGNAMAFTVTPNVSDTSSSTYTANVQHVCVTVAGQIQLKKGSGSSC</sequence>
<evidence type="ECO:0000313" key="14">
    <source>
        <dbReference type="Proteomes" id="UP000430120"/>
    </source>
</evidence>
<keyword evidence="4" id="KW-0488">Methylation</keyword>
<dbReference type="OrthoDB" id="8592199at2"/>
<dbReference type="Pfam" id="PF07963">
    <property type="entry name" value="N_methyl"/>
    <property type="match status" value="1"/>
</dbReference>
<dbReference type="InterPro" id="IPR012902">
    <property type="entry name" value="N_methyl_site"/>
</dbReference>
<dbReference type="Pfam" id="PF12019">
    <property type="entry name" value="GspH"/>
    <property type="match status" value="1"/>
</dbReference>
<evidence type="ECO:0000256" key="5">
    <source>
        <dbReference type="ARBA" id="ARBA00022519"/>
    </source>
</evidence>
<evidence type="ECO:0000259" key="12">
    <source>
        <dbReference type="Pfam" id="PF12019"/>
    </source>
</evidence>
<comment type="similarity">
    <text evidence="9">Belongs to the GSP H family.</text>
</comment>
<organism evidence="13 14">
    <name type="scientific">Ideonella dechloratans</name>
    <dbReference type="NCBI Taxonomy" id="36863"/>
    <lineage>
        <taxon>Bacteria</taxon>
        <taxon>Pseudomonadati</taxon>
        <taxon>Pseudomonadota</taxon>
        <taxon>Betaproteobacteria</taxon>
        <taxon>Burkholderiales</taxon>
        <taxon>Sphaerotilaceae</taxon>
        <taxon>Ideonella</taxon>
    </lineage>
</organism>
<evidence type="ECO:0000256" key="1">
    <source>
        <dbReference type="ARBA" id="ARBA00004377"/>
    </source>
</evidence>
<name>A0A643FFP1_IDEDE</name>